<dbReference type="Pfam" id="PF14525">
    <property type="entry name" value="AraC_binding_2"/>
    <property type="match status" value="1"/>
</dbReference>
<protein>
    <submittedName>
        <fullName evidence="5">AraC-like DNA-binding protein</fullName>
    </submittedName>
</protein>
<dbReference type="InterPro" id="IPR018062">
    <property type="entry name" value="HTH_AraC-typ_CS"/>
</dbReference>
<evidence type="ECO:0000313" key="5">
    <source>
        <dbReference type="EMBL" id="MBB3157854.1"/>
    </source>
</evidence>
<dbReference type="SUPFAM" id="SSF46689">
    <property type="entry name" value="Homeodomain-like"/>
    <property type="match status" value="1"/>
</dbReference>
<evidence type="ECO:0000256" key="2">
    <source>
        <dbReference type="ARBA" id="ARBA00023125"/>
    </source>
</evidence>
<keyword evidence="2 5" id="KW-0238">DNA-binding</keyword>
<keyword evidence="3" id="KW-0804">Transcription</keyword>
<evidence type="ECO:0000259" key="4">
    <source>
        <dbReference type="PROSITE" id="PS01124"/>
    </source>
</evidence>
<dbReference type="EMBL" id="JACHXY010000001">
    <property type="protein sequence ID" value="MBB3157854.1"/>
    <property type="molecule type" value="Genomic_DNA"/>
</dbReference>
<dbReference type="InterPro" id="IPR035418">
    <property type="entry name" value="AraC-bd_2"/>
</dbReference>
<dbReference type="Gene3D" id="1.10.10.60">
    <property type="entry name" value="Homeodomain-like"/>
    <property type="match status" value="1"/>
</dbReference>
<dbReference type="PROSITE" id="PS01124">
    <property type="entry name" value="HTH_ARAC_FAMILY_2"/>
    <property type="match status" value="1"/>
</dbReference>
<dbReference type="SMART" id="SM00342">
    <property type="entry name" value="HTH_ARAC"/>
    <property type="match status" value="1"/>
</dbReference>
<dbReference type="PROSITE" id="PS00041">
    <property type="entry name" value="HTH_ARAC_FAMILY_1"/>
    <property type="match status" value="1"/>
</dbReference>
<dbReference type="PANTHER" id="PTHR46796">
    <property type="entry name" value="HTH-TYPE TRANSCRIPTIONAL ACTIVATOR RHAS-RELATED"/>
    <property type="match status" value="1"/>
</dbReference>
<proteinExistence type="predicted"/>
<dbReference type="GO" id="GO:0003700">
    <property type="term" value="F:DNA-binding transcription factor activity"/>
    <property type="evidence" value="ECO:0007669"/>
    <property type="project" value="InterPro"/>
</dbReference>
<evidence type="ECO:0000313" key="6">
    <source>
        <dbReference type="Proteomes" id="UP000543579"/>
    </source>
</evidence>
<keyword evidence="1" id="KW-0805">Transcription regulation</keyword>
<dbReference type="AlphaFoldDB" id="A0A7W5GET8"/>
<name>A0A7W5GET8_9MICO</name>
<comment type="caution">
    <text evidence="5">The sequence shown here is derived from an EMBL/GenBank/DDBJ whole genome shotgun (WGS) entry which is preliminary data.</text>
</comment>
<dbReference type="Proteomes" id="UP000543579">
    <property type="component" value="Unassembled WGS sequence"/>
</dbReference>
<organism evidence="5 6">
    <name type="scientific">Microbacterium proteolyticum</name>
    <dbReference type="NCBI Taxonomy" id="1572644"/>
    <lineage>
        <taxon>Bacteria</taxon>
        <taxon>Bacillati</taxon>
        <taxon>Actinomycetota</taxon>
        <taxon>Actinomycetes</taxon>
        <taxon>Micrococcales</taxon>
        <taxon>Microbacteriaceae</taxon>
        <taxon>Microbacterium</taxon>
    </lineage>
</organism>
<dbReference type="PANTHER" id="PTHR46796:SF6">
    <property type="entry name" value="ARAC SUBFAMILY"/>
    <property type="match status" value="1"/>
</dbReference>
<dbReference type="InterPro" id="IPR050204">
    <property type="entry name" value="AraC_XylS_family_regulators"/>
</dbReference>
<sequence length="327" mass="35015">MTGGPDSPTPSLFFTPRRPVSAQLAGRPGLEAMGWHSAIKADPASFRISLDLVVFDNVAIARTAITPSIVVRTPEHVASLRVGSTFYFLLAGSAIIVQGGVRHSMSPGTVAVISGYLPFELIVPASAQMVTVLLKRGALDGRGVQSPETDTRVFSPSPYVALVTSFVTALAGDLPGPKTPRGVCSQQALLHLLIGLLLEELEASPPSDQQENRIAHALAFIEENYSNADLSTADVAVAVGVSVRHLQRILTEAHTSVSLELRRSRLRWASVYLLQKDRKKLQVDEIARLTGFGNVERLRRAFVHDLGTTPAGYRITGGLASDPGVAR</sequence>
<accession>A0A7W5GET8</accession>
<dbReference type="InterPro" id="IPR009057">
    <property type="entry name" value="Homeodomain-like_sf"/>
</dbReference>
<dbReference type="GO" id="GO:0043565">
    <property type="term" value="F:sequence-specific DNA binding"/>
    <property type="evidence" value="ECO:0007669"/>
    <property type="project" value="InterPro"/>
</dbReference>
<reference evidence="5 6" key="1">
    <citation type="submission" date="2020-08" db="EMBL/GenBank/DDBJ databases">
        <title>Genomic Encyclopedia of Type Strains, Phase III (KMG-III): the genomes of soil and plant-associated and newly described type strains.</title>
        <authorList>
            <person name="Whitman W."/>
        </authorList>
    </citation>
    <scope>NUCLEOTIDE SEQUENCE [LARGE SCALE GENOMIC DNA]</scope>
    <source>
        <strain evidence="5 6">CECT 8356</strain>
    </source>
</reference>
<evidence type="ECO:0000256" key="1">
    <source>
        <dbReference type="ARBA" id="ARBA00023015"/>
    </source>
</evidence>
<gene>
    <name evidence="5" type="ORF">FHS07_001538</name>
</gene>
<dbReference type="InterPro" id="IPR018060">
    <property type="entry name" value="HTH_AraC"/>
</dbReference>
<feature type="domain" description="HTH araC/xylS-type" evidence="4">
    <location>
        <begin position="215"/>
        <end position="316"/>
    </location>
</feature>
<dbReference type="RefSeq" id="WP_183419232.1">
    <property type="nucleotide sequence ID" value="NZ_JACHXY010000001.1"/>
</dbReference>
<dbReference type="Pfam" id="PF12833">
    <property type="entry name" value="HTH_18"/>
    <property type="match status" value="1"/>
</dbReference>
<evidence type="ECO:0000256" key="3">
    <source>
        <dbReference type="ARBA" id="ARBA00023163"/>
    </source>
</evidence>